<protein>
    <submittedName>
        <fullName evidence="2">Uncharacterized protein</fullName>
    </submittedName>
</protein>
<dbReference type="AlphaFoldDB" id="A0AAD3DB57"/>
<evidence type="ECO:0000313" key="2">
    <source>
        <dbReference type="EMBL" id="GFH61183.1"/>
    </source>
</evidence>
<proteinExistence type="predicted"/>
<dbReference type="EMBL" id="BLLK01000072">
    <property type="protein sequence ID" value="GFH61183.1"/>
    <property type="molecule type" value="Genomic_DNA"/>
</dbReference>
<evidence type="ECO:0000256" key="1">
    <source>
        <dbReference type="SAM" id="MobiDB-lite"/>
    </source>
</evidence>
<feature type="compositionally biased region" description="Basic residues" evidence="1">
    <location>
        <begin position="373"/>
        <end position="385"/>
    </location>
</feature>
<gene>
    <name evidence="2" type="ORF">CTEN210_17659</name>
</gene>
<accession>A0AAD3DB57</accession>
<evidence type="ECO:0000313" key="3">
    <source>
        <dbReference type="Proteomes" id="UP001054902"/>
    </source>
</evidence>
<feature type="compositionally biased region" description="Basic and acidic residues" evidence="1">
    <location>
        <begin position="262"/>
        <end position="279"/>
    </location>
</feature>
<comment type="caution">
    <text evidence="2">The sequence shown here is derived from an EMBL/GenBank/DDBJ whole genome shotgun (WGS) entry which is preliminary data.</text>
</comment>
<reference evidence="2 3" key="1">
    <citation type="journal article" date="2021" name="Sci. Rep.">
        <title>The genome of the diatom Chaetoceros tenuissimus carries an ancient integrated fragment of an extant virus.</title>
        <authorList>
            <person name="Hongo Y."/>
            <person name="Kimura K."/>
            <person name="Takaki Y."/>
            <person name="Yoshida Y."/>
            <person name="Baba S."/>
            <person name="Kobayashi G."/>
            <person name="Nagasaki K."/>
            <person name="Hano T."/>
            <person name="Tomaru Y."/>
        </authorList>
    </citation>
    <scope>NUCLEOTIDE SEQUENCE [LARGE SCALE GENOMIC DNA]</scope>
    <source>
        <strain evidence="2 3">NIES-3715</strain>
    </source>
</reference>
<name>A0AAD3DB57_9STRA</name>
<feature type="region of interest" description="Disordered" evidence="1">
    <location>
        <begin position="364"/>
        <end position="385"/>
    </location>
</feature>
<keyword evidence="3" id="KW-1185">Reference proteome</keyword>
<organism evidence="2 3">
    <name type="scientific">Chaetoceros tenuissimus</name>
    <dbReference type="NCBI Taxonomy" id="426638"/>
    <lineage>
        <taxon>Eukaryota</taxon>
        <taxon>Sar</taxon>
        <taxon>Stramenopiles</taxon>
        <taxon>Ochrophyta</taxon>
        <taxon>Bacillariophyta</taxon>
        <taxon>Coscinodiscophyceae</taxon>
        <taxon>Chaetocerotophycidae</taxon>
        <taxon>Chaetocerotales</taxon>
        <taxon>Chaetocerotaceae</taxon>
        <taxon>Chaetoceros</taxon>
    </lineage>
</organism>
<dbReference type="Proteomes" id="UP001054902">
    <property type="component" value="Unassembled WGS sequence"/>
</dbReference>
<sequence length="385" mass="42122">MHLTTFAQLLSSAMINGVEQKLSAGSNNLNLSDFLSQSSGNSGDLWERIGGSTSSFTVPCLNLKGNTFSEKTSSKGASLLDDAAMNLSSPLHANKYSIDAVPSTLLSNVTSTMEQLLQSRLRASMIALIKQTMKLGDHNEARILRRLMLSPKAVQITTVVSSFSVLNDNGYGVFGNMSKPLVYELILDITMLGKQHTVSIQVSGDICGVVNSNQLQFDSVTISLDTVSLLEKMMAQARQLIKKTLKRAASITTAYSNMQLKRSREEFERPQPEFQEKKPSAMQEDLSSYPAYFRETCKQFLPDENALTEETMEGFPPQLAKTLKLLANGGGEDFESDEYAGSAQSNQPLISEDSLGMGFFSSATSSQESILRPLKKKKSKVSFSL</sequence>
<feature type="region of interest" description="Disordered" evidence="1">
    <location>
        <begin position="262"/>
        <end position="281"/>
    </location>
</feature>